<dbReference type="AlphaFoldDB" id="A0A1I6JN05"/>
<dbReference type="InterPro" id="IPR036291">
    <property type="entry name" value="NAD(P)-bd_dom_sf"/>
</dbReference>
<feature type="domain" description="NAD-dependent epimerase/dehydratase" evidence="1">
    <location>
        <begin position="3"/>
        <end position="219"/>
    </location>
</feature>
<gene>
    <name evidence="2" type="ORF">SAMN05661086_01788</name>
</gene>
<dbReference type="RefSeq" id="WP_092560341.1">
    <property type="nucleotide sequence ID" value="NZ_FOYZ01000006.1"/>
</dbReference>
<protein>
    <submittedName>
        <fullName evidence="2">Nucleoside-diphosphate-sugar epimerase</fullName>
    </submittedName>
</protein>
<dbReference type="OrthoDB" id="9776016at2"/>
<reference evidence="2 3" key="1">
    <citation type="submission" date="2016-10" db="EMBL/GenBank/DDBJ databases">
        <authorList>
            <person name="de Groot N.N."/>
        </authorList>
    </citation>
    <scope>NUCLEOTIDE SEQUENCE [LARGE SCALE GENOMIC DNA]</scope>
    <source>
        <strain evidence="2 3">743A</strain>
    </source>
</reference>
<dbReference type="SUPFAM" id="SSF51735">
    <property type="entry name" value="NAD(P)-binding Rossmann-fold domains"/>
    <property type="match status" value="1"/>
</dbReference>
<dbReference type="STRING" id="37658.SAMN05661086_01788"/>
<evidence type="ECO:0000259" key="1">
    <source>
        <dbReference type="Pfam" id="PF01370"/>
    </source>
</evidence>
<evidence type="ECO:0000313" key="3">
    <source>
        <dbReference type="Proteomes" id="UP000199659"/>
    </source>
</evidence>
<accession>A0A1I6JN05</accession>
<sequence>MKVLLIGGTGTISQAVTEQLLTQECELYLLNRGTRNHMLPFPVKEIIADINQEEALVSEKIENLSFDVVVNFIGYEKIQVERDYRLFHDKTKQYIYISSASVYQKPLLNYIVNEDTPLGNLYWEYARKKIVCEAYLMERFRKDGFPVTIIRPSHTYDERKLPVALHGRDGGWQTIKRMLDGKPVLVHGDGMSLWTVTHSKDLARGIIGLMGNSSAIGEAVQITSDECLTWNQIYAMIAKALKVPLQTIHIASQSLVQCSKFDFRGSLIGDKANSVVFDNRKLKRLVPGFKAEIPFEKGIRETVSYMLSHEECQTEDERFDKWCDRVILSLESALIMIEKKKINMKDL</sequence>
<dbReference type="InterPro" id="IPR050177">
    <property type="entry name" value="Lipid_A_modif_metabolic_enz"/>
</dbReference>
<proteinExistence type="predicted"/>
<dbReference type="Pfam" id="PF01370">
    <property type="entry name" value="Epimerase"/>
    <property type="match status" value="1"/>
</dbReference>
<dbReference type="InterPro" id="IPR001509">
    <property type="entry name" value="Epimerase_deHydtase"/>
</dbReference>
<evidence type="ECO:0000313" key="2">
    <source>
        <dbReference type="EMBL" id="SFR80353.1"/>
    </source>
</evidence>
<dbReference type="EMBL" id="FOYZ01000006">
    <property type="protein sequence ID" value="SFR80353.1"/>
    <property type="molecule type" value="Genomic_DNA"/>
</dbReference>
<organism evidence="2 3">
    <name type="scientific">Anaeromicropila populeti</name>
    <dbReference type="NCBI Taxonomy" id="37658"/>
    <lineage>
        <taxon>Bacteria</taxon>
        <taxon>Bacillati</taxon>
        <taxon>Bacillota</taxon>
        <taxon>Clostridia</taxon>
        <taxon>Lachnospirales</taxon>
        <taxon>Lachnospiraceae</taxon>
        <taxon>Anaeromicropila</taxon>
    </lineage>
</organism>
<dbReference type="Proteomes" id="UP000199659">
    <property type="component" value="Unassembled WGS sequence"/>
</dbReference>
<dbReference type="PANTHER" id="PTHR43245">
    <property type="entry name" value="BIFUNCTIONAL POLYMYXIN RESISTANCE PROTEIN ARNA"/>
    <property type="match status" value="1"/>
</dbReference>
<keyword evidence="3" id="KW-1185">Reference proteome</keyword>
<name>A0A1I6JN05_9FIRM</name>
<dbReference type="Gene3D" id="3.40.50.720">
    <property type="entry name" value="NAD(P)-binding Rossmann-like Domain"/>
    <property type="match status" value="1"/>
</dbReference>